<dbReference type="InterPro" id="IPR019480">
    <property type="entry name" value="Dihydroorotate_DH_Fe-S-bd"/>
</dbReference>
<dbReference type="InterPro" id="IPR050353">
    <property type="entry name" value="PyrK_electron_transfer"/>
</dbReference>
<comment type="cofactor">
    <cofactor evidence="10">
        <name>[2Fe-2S] cluster</name>
        <dbReference type="ChEBI" id="CHEBI:190135"/>
    </cofactor>
</comment>
<evidence type="ECO:0000256" key="7">
    <source>
        <dbReference type="ARBA" id="ARBA00022982"/>
    </source>
</evidence>
<dbReference type="PROSITE" id="PS51384">
    <property type="entry name" value="FAD_FR"/>
    <property type="match status" value="1"/>
</dbReference>
<sequence>MPTPSTARMHDFEVVSNREIADGIFSLVISAPKLASALKPGQFVNIAVPGDASSLLRVPLSYYRADAEAGTVELWYAVVGDDTRRLSQMGPGSTSNLLGPGGRGWMVPEGTRKALLVAGGIGVPPVLCLAGMLAEQGVDVDVCLGFGTASKAVGVDEFRALGATVNVCTDDGTLGTHGFCTDPAAELLSEGGYDYVASCGPAVMMKKVAAAAAEAGAYCEVSLERMMSCGFGACNTCNVETVDGMKGACMCGPVFDASKVVVF</sequence>
<dbReference type="GO" id="GO:0051537">
    <property type="term" value="F:2 iron, 2 sulfur cluster binding"/>
    <property type="evidence" value="ECO:0007669"/>
    <property type="project" value="UniProtKB-KW"/>
</dbReference>
<organism evidence="13 14">
    <name type="scientific">Collinsella aerofaciens</name>
    <dbReference type="NCBI Taxonomy" id="74426"/>
    <lineage>
        <taxon>Bacteria</taxon>
        <taxon>Bacillati</taxon>
        <taxon>Actinomycetota</taxon>
        <taxon>Coriobacteriia</taxon>
        <taxon>Coriobacteriales</taxon>
        <taxon>Coriobacteriaceae</taxon>
        <taxon>Collinsella</taxon>
    </lineage>
</organism>
<evidence type="ECO:0000256" key="1">
    <source>
        <dbReference type="ARBA" id="ARBA00006422"/>
    </source>
</evidence>
<protein>
    <submittedName>
        <fullName evidence="13">Dihydrdoorotate oxidase B, electron transfer subunit</fullName>
    </submittedName>
</protein>
<keyword evidence="6" id="KW-0274">FAD</keyword>
<keyword evidence="5 11" id="KW-0479">Metal-binding</keyword>
<dbReference type="GO" id="GO:0046872">
    <property type="term" value="F:metal ion binding"/>
    <property type="evidence" value="ECO:0007669"/>
    <property type="project" value="UniProtKB-KW"/>
</dbReference>
<dbReference type="SUPFAM" id="SSF63380">
    <property type="entry name" value="Riboflavin synthase domain-like"/>
    <property type="match status" value="1"/>
</dbReference>
<dbReference type="CDD" id="cd06218">
    <property type="entry name" value="DHOD_e_trans"/>
    <property type="match status" value="1"/>
</dbReference>
<dbReference type="PIRSF" id="PIRSF006816">
    <property type="entry name" value="Cyc3_hyd_g"/>
    <property type="match status" value="1"/>
</dbReference>
<dbReference type="Pfam" id="PF10418">
    <property type="entry name" value="DHODB_Fe-S_bind"/>
    <property type="match status" value="1"/>
</dbReference>
<dbReference type="InterPro" id="IPR039261">
    <property type="entry name" value="FNR_nucleotide-bd"/>
</dbReference>
<evidence type="ECO:0000256" key="6">
    <source>
        <dbReference type="ARBA" id="ARBA00022827"/>
    </source>
</evidence>
<evidence type="ECO:0000256" key="11">
    <source>
        <dbReference type="PIRSR" id="PIRSR006816-2"/>
    </source>
</evidence>
<keyword evidence="4 11" id="KW-0001">2Fe-2S</keyword>
<dbReference type="PANTHER" id="PTHR43513">
    <property type="entry name" value="DIHYDROOROTATE DEHYDROGENASE B (NAD(+)), ELECTRON TRANSFER SUBUNIT"/>
    <property type="match status" value="1"/>
</dbReference>
<accession>A0A173WE83</accession>
<evidence type="ECO:0000256" key="5">
    <source>
        <dbReference type="ARBA" id="ARBA00022723"/>
    </source>
</evidence>
<evidence type="ECO:0000256" key="9">
    <source>
        <dbReference type="ARBA" id="ARBA00023014"/>
    </source>
</evidence>
<name>A0A173WE83_9ACTN</name>
<evidence type="ECO:0000256" key="4">
    <source>
        <dbReference type="ARBA" id="ARBA00022714"/>
    </source>
</evidence>
<dbReference type="PRINTS" id="PR00410">
    <property type="entry name" value="PHEHYDRXLASE"/>
</dbReference>
<proteinExistence type="inferred from homology"/>
<dbReference type="Gene3D" id="2.40.30.10">
    <property type="entry name" value="Translation factors"/>
    <property type="match status" value="1"/>
</dbReference>
<reference evidence="13 14" key="1">
    <citation type="submission" date="2015-09" db="EMBL/GenBank/DDBJ databases">
        <authorList>
            <consortium name="Pathogen Informatics"/>
        </authorList>
    </citation>
    <scope>NUCLEOTIDE SEQUENCE [LARGE SCALE GENOMIC DNA]</scope>
    <source>
        <strain evidence="13 14">2789STDY5608823</strain>
    </source>
</reference>
<dbReference type="GO" id="GO:0016491">
    <property type="term" value="F:oxidoreductase activity"/>
    <property type="evidence" value="ECO:0007669"/>
    <property type="project" value="InterPro"/>
</dbReference>
<dbReference type="InterPro" id="IPR037117">
    <property type="entry name" value="Dihydroorotate_DH_ele_sf"/>
</dbReference>
<dbReference type="GO" id="GO:0050660">
    <property type="term" value="F:flavin adenine dinucleotide binding"/>
    <property type="evidence" value="ECO:0007669"/>
    <property type="project" value="InterPro"/>
</dbReference>
<evidence type="ECO:0000256" key="3">
    <source>
        <dbReference type="ARBA" id="ARBA00022630"/>
    </source>
</evidence>
<dbReference type="SUPFAM" id="SSF52343">
    <property type="entry name" value="Ferredoxin reductase-like, C-terminal NADP-linked domain"/>
    <property type="match status" value="1"/>
</dbReference>
<dbReference type="EMBL" id="CYYP01000001">
    <property type="protein sequence ID" value="CUN36448.1"/>
    <property type="molecule type" value="Genomic_DNA"/>
</dbReference>
<dbReference type="PANTHER" id="PTHR43513:SF3">
    <property type="entry name" value="DIHYDROOROTATE DEHYDROGENASE B (NAD(+)), ELECTRON TRANSFER SUBUNIT-RELATED"/>
    <property type="match status" value="1"/>
</dbReference>
<comment type="similarity">
    <text evidence="1">Belongs to the PyrK family.</text>
</comment>
<comment type="cofactor">
    <cofactor evidence="11">
        <name>[2Fe-2S] cluster</name>
        <dbReference type="ChEBI" id="CHEBI:190135"/>
    </cofactor>
    <text evidence="11">Binds 1 [2Fe-2S] cluster per subunit.</text>
</comment>
<dbReference type="GO" id="GO:0006221">
    <property type="term" value="P:pyrimidine nucleotide biosynthetic process"/>
    <property type="evidence" value="ECO:0007669"/>
    <property type="project" value="InterPro"/>
</dbReference>
<evidence type="ECO:0000259" key="12">
    <source>
        <dbReference type="PROSITE" id="PS51384"/>
    </source>
</evidence>
<evidence type="ECO:0000256" key="10">
    <source>
        <dbReference type="ARBA" id="ARBA00034078"/>
    </source>
</evidence>
<keyword evidence="9 11" id="KW-0411">Iron-sulfur</keyword>
<evidence type="ECO:0000256" key="8">
    <source>
        <dbReference type="ARBA" id="ARBA00023004"/>
    </source>
</evidence>
<dbReference type="Gene3D" id="2.10.240.10">
    <property type="entry name" value="Dihydroorotate dehydrogenase, electron transfer subunit"/>
    <property type="match status" value="1"/>
</dbReference>
<feature type="domain" description="FAD-binding FR-type" evidence="12">
    <location>
        <begin position="7"/>
        <end position="107"/>
    </location>
</feature>
<keyword evidence="8 11" id="KW-0408">Iron</keyword>
<keyword evidence="2" id="KW-0813">Transport</keyword>
<feature type="binding site" evidence="11">
    <location>
        <position position="237"/>
    </location>
    <ligand>
        <name>[2Fe-2S] cluster</name>
        <dbReference type="ChEBI" id="CHEBI:190135"/>
    </ligand>
</feature>
<feature type="binding site" evidence="11">
    <location>
        <position position="234"/>
    </location>
    <ligand>
        <name>[2Fe-2S] cluster</name>
        <dbReference type="ChEBI" id="CHEBI:190135"/>
    </ligand>
</feature>
<dbReference type="Gene3D" id="3.40.50.80">
    <property type="entry name" value="Nucleotide-binding domain of ferredoxin-NADP reductase (FNR) module"/>
    <property type="match status" value="1"/>
</dbReference>
<keyword evidence="3" id="KW-0285">Flavoprotein</keyword>
<feature type="binding site" evidence="11">
    <location>
        <position position="229"/>
    </location>
    <ligand>
        <name>[2Fe-2S] cluster</name>
        <dbReference type="ChEBI" id="CHEBI:190135"/>
    </ligand>
</feature>
<dbReference type="AlphaFoldDB" id="A0A173WE83"/>
<dbReference type="InterPro" id="IPR012165">
    <property type="entry name" value="Cyt_c3_hydrogenase_gsu"/>
</dbReference>
<dbReference type="Proteomes" id="UP000095468">
    <property type="component" value="Unassembled WGS sequence"/>
</dbReference>
<evidence type="ECO:0000313" key="14">
    <source>
        <dbReference type="Proteomes" id="UP000095468"/>
    </source>
</evidence>
<dbReference type="InterPro" id="IPR017938">
    <property type="entry name" value="Riboflavin_synthase-like_b-brl"/>
</dbReference>
<dbReference type="InterPro" id="IPR017927">
    <property type="entry name" value="FAD-bd_FR_type"/>
</dbReference>
<evidence type="ECO:0000256" key="2">
    <source>
        <dbReference type="ARBA" id="ARBA00022448"/>
    </source>
</evidence>
<keyword evidence="7" id="KW-0249">Electron transport</keyword>
<feature type="binding site" evidence="11">
    <location>
        <position position="249"/>
    </location>
    <ligand>
        <name>[2Fe-2S] cluster</name>
        <dbReference type="ChEBI" id="CHEBI:190135"/>
    </ligand>
</feature>
<gene>
    <name evidence="13" type="primary">pyrK_1</name>
    <name evidence="13" type="ORF">ERS852381_00073</name>
</gene>
<evidence type="ECO:0000313" key="13">
    <source>
        <dbReference type="EMBL" id="CUN36448.1"/>
    </source>
</evidence>